<dbReference type="GO" id="GO:0005576">
    <property type="term" value="C:extracellular region"/>
    <property type="evidence" value="ECO:0007669"/>
    <property type="project" value="TreeGrafter"/>
</dbReference>
<dbReference type="STRING" id="354243.BST28_11405"/>
<reference evidence="3 4" key="1">
    <citation type="submission" date="2015-06" db="EMBL/GenBank/DDBJ databases">
        <title>Genome sequence of Mycobacterium kumamotonense strain Roo.</title>
        <authorList>
            <person name="Greninger A.L."/>
            <person name="Cunningham G."/>
            <person name="Miller S."/>
        </authorList>
    </citation>
    <scope>NUCLEOTIDE SEQUENCE [LARGE SCALE GENOMIC DNA]</scope>
    <source>
        <strain evidence="3 4">Roo</strain>
    </source>
</reference>
<dbReference type="InterPro" id="IPR003399">
    <property type="entry name" value="Mce/MlaD"/>
</dbReference>
<dbReference type="AlphaFoldDB" id="A0A1B8SC19"/>
<gene>
    <name evidence="3" type="ORF">ACT18_18300</name>
</gene>
<organism evidence="3 4">
    <name type="scientific">Mycolicibacter kumamotonensis</name>
    <dbReference type="NCBI Taxonomy" id="354243"/>
    <lineage>
        <taxon>Bacteria</taxon>
        <taxon>Bacillati</taxon>
        <taxon>Actinomycetota</taxon>
        <taxon>Actinomycetes</taxon>
        <taxon>Mycobacteriales</taxon>
        <taxon>Mycobacteriaceae</taxon>
        <taxon>Mycolicibacter</taxon>
    </lineage>
</organism>
<keyword evidence="1" id="KW-0472">Membrane</keyword>
<dbReference type="InterPro" id="IPR005693">
    <property type="entry name" value="Mce"/>
</dbReference>
<keyword evidence="1" id="KW-0812">Transmembrane</keyword>
<dbReference type="NCBIfam" id="TIGR00996">
    <property type="entry name" value="Mtu_fam_mce"/>
    <property type="match status" value="1"/>
</dbReference>
<evidence type="ECO:0000313" key="3">
    <source>
        <dbReference type="EMBL" id="OBY30279.1"/>
    </source>
</evidence>
<keyword evidence="1" id="KW-1133">Transmembrane helix</keyword>
<feature type="transmembrane region" description="Helical" evidence="1">
    <location>
        <begin position="12"/>
        <end position="29"/>
    </location>
</feature>
<name>A0A1B8SC19_9MYCO</name>
<dbReference type="PANTHER" id="PTHR33371">
    <property type="entry name" value="INTERMEMBRANE PHOSPHOLIPID TRANSPORT SYSTEM BINDING PROTEIN MLAD-RELATED"/>
    <property type="match status" value="1"/>
</dbReference>
<comment type="caution">
    <text evidence="3">The sequence shown here is derived from an EMBL/GenBank/DDBJ whole genome shotgun (WGS) entry which is preliminary data.</text>
</comment>
<sequence length="530" mass="55809">MLTPQIKRQLMIFTVLTVAALAVLGVYYLRLPSLAGLGQYTLKANLPEAGGLYKTANVTYRGTIIGRVTAVEPTETGAQATMQISDKYKIPVDATANVHSVSAIGEQYLDLVSTGNPGQYLKKGQTITEGTVPSAIGPALDAANRGLAALPTGKISAVLDETATAVGGLGPALQRLVDSTQAIAGDLKANLGDIDDIIDRSAPIIESQVQSGDAIMQWARNLNLLSGQAASRDETAKHILNELPPLIDQVHTVFSDSKDSLPQMMANAAILTEMAKRYNRNTEQVLVFLPQAGSIVQTVSSTFPGRASIDVALGAFPGPVFPIPIPGLSLGYPPPCLTGYLPASEWRAFADTSPADLPDVSCRIPQDTPSNNVRGVRNIPCVDVPGKRAPTPKECRSDKPYIPLGTNPWYGDPNQIRNCPALGARCDQPVEPGHVIPAPSINTGLNPLPADMVPPTPPPLNDPLTRPGTGSVQCNGQQPNPCIYTPGGGPAAIYNPQSGQAVGPDGVEYSVENSTNIGDDAWKGMLAPFR</sequence>
<dbReference type="Pfam" id="PF02470">
    <property type="entry name" value="MlaD"/>
    <property type="match status" value="1"/>
</dbReference>
<feature type="domain" description="Mce/MlaD" evidence="2">
    <location>
        <begin position="39"/>
        <end position="112"/>
    </location>
</feature>
<dbReference type="EMBL" id="LFOE01000034">
    <property type="protein sequence ID" value="OBY30279.1"/>
    <property type="molecule type" value="Genomic_DNA"/>
</dbReference>
<dbReference type="Proteomes" id="UP000092668">
    <property type="component" value="Unassembled WGS sequence"/>
</dbReference>
<dbReference type="InterPro" id="IPR052336">
    <property type="entry name" value="MlaD_Phospholipid_Transporter"/>
</dbReference>
<keyword evidence="4" id="KW-1185">Reference proteome</keyword>
<dbReference type="PANTHER" id="PTHR33371:SF16">
    <property type="entry name" value="MCE-FAMILY PROTEIN MCE3F"/>
    <property type="match status" value="1"/>
</dbReference>
<evidence type="ECO:0000256" key="1">
    <source>
        <dbReference type="SAM" id="Phobius"/>
    </source>
</evidence>
<evidence type="ECO:0000313" key="4">
    <source>
        <dbReference type="Proteomes" id="UP000092668"/>
    </source>
</evidence>
<protein>
    <submittedName>
        <fullName evidence="3">Mammalian cell entry protein</fullName>
    </submittedName>
</protein>
<dbReference type="PATRIC" id="fig|354243.3.peg.3784"/>
<accession>A0A1B8SC19</accession>
<dbReference type="OrthoDB" id="4741753at2"/>
<dbReference type="RefSeq" id="WP_019735790.1">
    <property type="nucleotide sequence ID" value="NZ_LFOE01000034.1"/>
</dbReference>
<evidence type="ECO:0000259" key="2">
    <source>
        <dbReference type="Pfam" id="PF02470"/>
    </source>
</evidence>
<proteinExistence type="predicted"/>